<dbReference type="Proteomes" id="UP000663992">
    <property type="component" value="Unassembled WGS sequence"/>
</dbReference>
<feature type="transmembrane region" description="Helical" evidence="7">
    <location>
        <begin position="170"/>
        <end position="187"/>
    </location>
</feature>
<feature type="transmembrane region" description="Helical" evidence="7">
    <location>
        <begin position="44"/>
        <end position="70"/>
    </location>
</feature>
<evidence type="ECO:0000256" key="5">
    <source>
        <dbReference type="ARBA" id="ARBA00022989"/>
    </source>
</evidence>
<evidence type="ECO:0000256" key="7">
    <source>
        <dbReference type="SAM" id="Phobius"/>
    </source>
</evidence>
<feature type="transmembrane region" description="Helical" evidence="7">
    <location>
        <begin position="82"/>
        <end position="102"/>
    </location>
</feature>
<evidence type="ECO:0000313" key="8">
    <source>
        <dbReference type="EMBL" id="MBN7820376.1"/>
    </source>
</evidence>
<evidence type="ECO:0000256" key="4">
    <source>
        <dbReference type="ARBA" id="ARBA00022692"/>
    </source>
</evidence>
<keyword evidence="5 7" id="KW-1133">Transmembrane helix</keyword>
<evidence type="ECO:0000256" key="6">
    <source>
        <dbReference type="ARBA" id="ARBA00023136"/>
    </source>
</evidence>
<feature type="transmembrane region" description="Helical" evidence="7">
    <location>
        <begin position="380"/>
        <end position="400"/>
    </location>
</feature>
<feature type="transmembrane region" description="Helical" evidence="7">
    <location>
        <begin position="357"/>
        <end position="374"/>
    </location>
</feature>
<comment type="caution">
    <text evidence="8">The sequence shown here is derived from an EMBL/GenBank/DDBJ whole genome shotgun (WGS) entry which is preliminary data.</text>
</comment>
<reference evidence="8 9" key="1">
    <citation type="submission" date="2021-03" db="EMBL/GenBank/DDBJ databases">
        <title>novel species isolated from a fishpond in China.</title>
        <authorList>
            <person name="Lu H."/>
            <person name="Cai Z."/>
        </authorList>
    </citation>
    <scope>NUCLEOTIDE SEQUENCE [LARGE SCALE GENOMIC DNA]</scope>
    <source>
        <strain evidence="8 9">Y57</strain>
    </source>
</reference>
<evidence type="ECO:0000313" key="9">
    <source>
        <dbReference type="Proteomes" id="UP000663992"/>
    </source>
</evidence>
<name>A0ABS3CVC6_9ALTE</name>
<feature type="transmembrane region" description="Helical" evidence="7">
    <location>
        <begin position="281"/>
        <end position="303"/>
    </location>
</feature>
<feature type="transmembrane region" description="Helical" evidence="7">
    <location>
        <begin position="323"/>
        <end position="345"/>
    </location>
</feature>
<proteinExistence type="inferred from homology"/>
<evidence type="ECO:0000256" key="2">
    <source>
        <dbReference type="ARBA" id="ARBA00007430"/>
    </source>
</evidence>
<dbReference type="CDD" id="cd13127">
    <property type="entry name" value="MATE_tuaB_like"/>
    <property type="match status" value="1"/>
</dbReference>
<keyword evidence="4 7" id="KW-0812">Transmembrane</keyword>
<keyword evidence="9" id="KW-1185">Reference proteome</keyword>
<evidence type="ECO:0000256" key="1">
    <source>
        <dbReference type="ARBA" id="ARBA00004651"/>
    </source>
</evidence>
<feature type="transmembrane region" description="Helical" evidence="7">
    <location>
        <begin position="421"/>
        <end position="440"/>
    </location>
</feature>
<dbReference type="PANTHER" id="PTHR30250:SF10">
    <property type="entry name" value="LIPOPOLYSACCHARIDE BIOSYNTHESIS PROTEIN WZXC"/>
    <property type="match status" value="1"/>
</dbReference>
<feature type="transmembrane region" description="Helical" evidence="7">
    <location>
        <begin position="114"/>
        <end position="134"/>
    </location>
</feature>
<dbReference type="RefSeq" id="WP_206594214.1">
    <property type="nucleotide sequence ID" value="NZ_JAFKCS010000009.1"/>
</dbReference>
<dbReference type="Pfam" id="PF13440">
    <property type="entry name" value="Polysacc_synt_3"/>
    <property type="match status" value="1"/>
</dbReference>
<dbReference type="InterPro" id="IPR050833">
    <property type="entry name" value="Poly_Biosynth_Transport"/>
</dbReference>
<protein>
    <submittedName>
        <fullName evidence="8">Lipopolysaccharide biosynthesis protein</fullName>
    </submittedName>
</protein>
<feature type="transmembrane region" description="Helical" evidence="7">
    <location>
        <begin position="452"/>
        <end position="473"/>
    </location>
</feature>
<comment type="subcellular location">
    <subcellularLocation>
        <location evidence="1">Cell membrane</location>
        <topology evidence="1">Multi-pass membrane protein</topology>
    </subcellularLocation>
</comment>
<gene>
    <name evidence="8" type="ORF">J0A65_10905</name>
</gene>
<feature type="transmembrane region" description="Helical" evidence="7">
    <location>
        <begin position="12"/>
        <end position="38"/>
    </location>
</feature>
<keyword evidence="6 7" id="KW-0472">Membrane</keyword>
<organism evidence="8 9">
    <name type="scientific">Bowmanella yangjiangensis</name>
    <dbReference type="NCBI Taxonomy" id="2811230"/>
    <lineage>
        <taxon>Bacteria</taxon>
        <taxon>Pseudomonadati</taxon>
        <taxon>Pseudomonadota</taxon>
        <taxon>Gammaproteobacteria</taxon>
        <taxon>Alteromonadales</taxon>
        <taxon>Alteromonadaceae</taxon>
        <taxon>Bowmanella</taxon>
    </lineage>
</organism>
<keyword evidence="3" id="KW-1003">Cell membrane</keyword>
<evidence type="ECO:0000256" key="3">
    <source>
        <dbReference type="ARBA" id="ARBA00022475"/>
    </source>
</evidence>
<dbReference type="EMBL" id="JAFKCS010000009">
    <property type="protein sequence ID" value="MBN7820376.1"/>
    <property type="molecule type" value="Genomic_DNA"/>
</dbReference>
<dbReference type="PANTHER" id="PTHR30250">
    <property type="entry name" value="PST FAMILY PREDICTED COLANIC ACID TRANSPORTER"/>
    <property type="match status" value="1"/>
</dbReference>
<comment type="similarity">
    <text evidence="2">Belongs to the polysaccharide synthase family.</text>
</comment>
<accession>A0ABS3CVC6</accession>
<sequence length="498" mass="55425">MTTTHSKVLSGAMLMIALRLAVKSMGMVSTIILARLLLPEDFGLIALVMSVYALLELINAFGFDVVLIQNQQATEEHYNTSWTLKVIFGFLACLMMLFAASPLADFYQDVRVEHLAYCLSGMFVINGLCNIGTVNFRKELNFKREFHFEFLVKLLAVTFTLIAAYLLRNYWALALGMLFNTVIRLLLSYTMSTYRPTFCLSKCKELYSFSSWLLLNNVLSYLNMKSKDLIIGKMAGVQYVGHYSIGDEFANLPSTEFVASVNRATFPGYAKVAHDRAELRALYLSVLSSIAMVGIPSSFGLALISPYFVPVILGENWLTTIPILHLLALASALICVNTNVGYVFMAIGKPKYTTGLLALRVTILLSLMVLFIGSSGYMGAAYAVLITSLLMFPLFTWAICRCLKLSLWDYLNVLLRPLVSAMVMYAGSSLIFFSSLIVPTETPSFLPTLWDLMQLTAAGLSIYIATHFLLWTIQGRPSGPEKYLVDKLSHSIRTRTAS</sequence>
<feature type="transmembrane region" description="Helical" evidence="7">
    <location>
        <begin position="146"/>
        <end position="164"/>
    </location>
</feature>